<accession>A0A3A8AZU0</accession>
<proteinExistence type="predicted"/>
<reference evidence="2 3" key="1">
    <citation type="submission" date="2018-09" db="EMBL/GenBank/DDBJ databases">
        <title>Roseovarius spongiae sp. nov., isolated from a marine sponge.</title>
        <authorList>
            <person name="Zhuang L."/>
            <person name="Luo L."/>
        </authorList>
    </citation>
    <scope>NUCLEOTIDE SEQUENCE [LARGE SCALE GENOMIC DNA]</scope>
    <source>
        <strain evidence="2 3">HN-E21</strain>
    </source>
</reference>
<evidence type="ECO:0000313" key="3">
    <source>
        <dbReference type="Proteomes" id="UP000281128"/>
    </source>
</evidence>
<comment type="caution">
    <text evidence="2">The sequence shown here is derived from an EMBL/GenBank/DDBJ whole genome shotgun (WGS) entry which is preliminary data.</text>
</comment>
<name>A0A3A8AZU0_9RHOB</name>
<dbReference type="OrthoDB" id="7685535at2"/>
<dbReference type="Proteomes" id="UP000281128">
    <property type="component" value="Unassembled WGS sequence"/>
</dbReference>
<organism evidence="2 3">
    <name type="scientific">Roseovarius spongiae</name>
    <dbReference type="NCBI Taxonomy" id="2320272"/>
    <lineage>
        <taxon>Bacteria</taxon>
        <taxon>Pseudomonadati</taxon>
        <taxon>Pseudomonadota</taxon>
        <taxon>Alphaproteobacteria</taxon>
        <taxon>Rhodobacterales</taxon>
        <taxon>Roseobacteraceae</taxon>
        <taxon>Roseovarius</taxon>
    </lineage>
</organism>
<gene>
    <name evidence="2" type="ORF">D6850_03245</name>
</gene>
<keyword evidence="3" id="KW-1185">Reference proteome</keyword>
<dbReference type="EMBL" id="RAPE01000001">
    <property type="protein sequence ID" value="RKF16580.1"/>
    <property type="molecule type" value="Genomic_DNA"/>
</dbReference>
<feature type="domain" description="Hedgehog/Intein (Hint)" evidence="1">
    <location>
        <begin position="23"/>
        <end position="154"/>
    </location>
</feature>
<dbReference type="AlphaFoldDB" id="A0A3A8AZU0"/>
<dbReference type="InterPro" id="IPR028992">
    <property type="entry name" value="Hedgehog/Intein_dom"/>
</dbReference>
<evidence type="ECO:0000259" key="1">
    <source>
        <dbReference type="Pfam" id="PF13403"/>
    </source>
</evidence>
<protein>
    <recommendedName>
        <fullName evidence="1">Hedgehog/Intein (Hint) domain-containing protein</fullName>
    </recommendedName>
</protein>
<dbReference type="Pfam" id="PF13403">
    <property type="entry name" value="Hint_2"/>
    <property type="match status" value="1"/>
</dbReference>
<sequence length="223" mass="24215">MFYNERKEYGPAPLRMAEMRGLITGTCVASRAGWCPIEDVQVGMDILTFDAGFQQVREVNRTPLWGEDGPCPPMMRPYEVPAGVLGNRDVLYLMPDQSVLIELDAAEKLFGDPFALIPVRALDGVRGCTRVVPPQRARVTVLRFDSEQIVFANSGAMFLCPCKTDLLDRALSDEEAGEVYKILPLEAALHLTAFLGAPGPVLPCAGWPDLPEDLPAGAGVAIA</sequence>
<evidence type="ECO:0000313" key="2">
    <source>
        <dbReference type="EMBL" id="RKF16580.1"/>
    </source>
</evidence>
<dbReference type="RefSeq" id="WP_121163725.1">
    <property type="nucleotide sequence ID" value="NZ_RAPE01000001.1"/>
</dbReference>